<dbReference type="InterPro" id="IPR017937">
    <property type="entry name" value="Thioredoxin_CS"/>
</dbReference>
<dbReference type="RefSeq" id="XP_066066570.1">
    <property type="nucleotide sequence ID" value="XM_066210473.1"/>
</dbReference>
<dbReference type="GeneID" id="91085236"/>
<reference evidence="5" key="2">
    <citation type="journal article" date="2022" name="Elife">
        <title>Obligate sexual reproduction of a homothallic fungus closely related to the Cryptococcus pathogenic species complex.</title>
        <authorList>
            <person name="Passer A.R."/>
            <person name="Clancey S.A."/>
            <person name="Shea T."/>
            <person name="David-Palma M."/>
            <person name="Averette A.F."/>
            <person name="Boekhout T."/>
            <person name="Porcel B.M."/>
            <person name="Nowrousian M."/>
            <person name="Cuomo C.A."/>
            <person name="Sun S."/>
            <person name="Heitman J."/>
            <person name="Coelho M.A."/>
        </authorList>
    </citation>
    <scope>NUCLEOTIDE SEQUENCE</scope>
    <source>
        <strain evidence="5">CBS 7841</strain>
    </source>
</reference>
<dbReference type="Proteomes" id="UP000094043">
    <property type="component" value="Chromosome 1"/>
</dbReference>
<proteinExistence type="predicted"/>
<keyword evidence="3" id="KW-0472">Membrane</keyword>
<dbReference type="NCBIfam" id="TIGR01068">
    <property type="entry name" value="thioredoxin"/>
    <property type="match status" value="1"/>
</dbReference>
<dbReference type="InterPro" id="IPR036249">
    <property type="entry name" value="Thioredoxin-like_sf"/>
</dbReference>
<dbReference type="PRINTS" id="PR00421">
    <property type="entry name" value="THIOREDOXIN"/>
</dbReference>
<dbReference type="Pfam" id="PF00085">
    <property type="entry name" value="Thioredoxin"/>
    <property type="match status" value="1"/>
</dbReference>
<evidence type="ECO:0000256" key="3">
    <source>
        <dbReference type="SAM" id="Phobius"/>
    </source>
</evidence>
<keyword evidence="3" id="KW-0812">Transmembrane</keyword>
<dbReference type="KEGG" id="cdep:91085236"/>
<dbReference type="EMBL" id="CP143784">
    <property type="protein sequence ID" value="WVN85870.1"/>
    <property type="molecule type" value="Genomic_DNA"/>
</dbReference>
<evidence type="ECO:0000313" key="5">
    <source>
        <dbReference type="EMBL" id="WVN85870.1"/>
    </source>
</evidence>
<dbReference type="InterPro" id="IPR005746">
    <property type="entry name" value="Thioredoxin"/>
</dbReference>
<keyword evidence="3" id="KW-1133">Transmembrane helix</keyword>
<dbReference type="FunFam" id="3.40.30.10:FF:000245">
    <property type="entry name" value="Thioredoxin"/>
    <property type="match status" value="1"/>
</dbReference>
<dbReference type="GO" id="GO:0015035">
    <property type="term" value="F:protein-disulfide reductase activity"/>
    <property type="evidence" value="ECO:0007669"/>
    <property type="project" value="InterPro"/>
</dbReference>
<reference evidence="5" key="3">
    <citation type="submission" date="2024-01" db="EMBL/GenBank/DDBJ databases">
        <authorList>
            <person name="Coelho M.A."/>
            <person name="David-Palma M."/>
            <person name="Shea T."/>
            <person name="Sun S."/>
            <person name="Cuomo C.A."/>
            <person name="Heitman J."/>
        </authorList>
    </citation>
    <scope>NUCLEOTIDE SEQUENCE</scope>
    <source>
        <strain evidence="5">CBS 7841</strain>
    </source>
</reference>
<accession>A0AAJ8LX82</accession>
<feature type="transmembrane region" description="Helical" evidence="3">
    <location>
        <begin position="134"/>
        <end position="152"/>
    </location>
</feature>
<reference evidence="5" key="1">
    <citation type="submission" date="2016-06" db="EMBL/GenBank/DDBJ databases">
        <authorList>
            <person name="Cuomo C."/>
            <person name="Litvintseva A."/>
            <person name="Heitman J."/>
            <person name="Chen Y."/>
            <person name="Sun S."/>
            <person name="Springer D."/>
            <person name="Dromer F."/>
            <person name="Young S."/>
            <person name="Zeng Q."/>
            <person name="Chapman S."/>
            <person name="Gujja S."/>
            <person name="Saif S."/>
            <person name="Birren B."/>
        </authorList>
    </citation>
    <scope>NUCLEOTIDE SEQUENCE</scope>
    <source>
        <strain evidence="5">CBS 7841</strain>
    </source>
</reference>
<evidence type="ECO:0000259" key="4">
    <source>
        <dbReference type="PROSITE" id="PS51352"/>
    </source>
</evidence>
<protein>
    <recommendedName>
        <fullName evidence="1">Thioredoxin</fullName>
    </recommendedName>
</protein>
<name>A0AAJ8LX82_9TREE</name>
<keyword evidence="6" id="KW-1185">Reference proteome</keyword>
<keyword evidence="2" id="KW-1015">Disulfide bond</keyword>
<dbReference type="AlphaFoldDB" id="A0AAJ8LX82"/>
<sequence length="261" mass="29378">MHQAGSRDKAVHEESRVGQATSLRRFDGGEKGDFGVRSIGWIVKTDLGWTKILQWSLWKRQHWLLTMSPRVARNRRLAIGTMWVCVSAMGYGESKDLTILPLLTAFLHPSRMEFGLDFMLDGQDFEKKRMVPQIYYSAIIVYSLILSLFAATSDNMVKAIESYDEWKSLIDGSDVVVVDYWATWCGPCKVISPVFAKLEEQFSQLKFVKVDVDAQEKIAKEANVKAMPTFVAYKGGEVIDTVVGAVPKKLEDLLQKVSASS</sequence>
<dbReference type="Gene3D" id="3.40.30.10">
    <property type="entry name" value="Glutaredoxin"/>
    <property type="match status" value="1"/>
</dbReference>
<evidence type="ECO:0000256" key="1">
    <source>
        <dbReference type="ARBA" id="ARBA00020570"/>
    </source>
</evidence>
<feature type="domain" description="Thioredoxin" evidence="4">
    <location>
        <begin position="137"/>
        <end position="261"/>
    </location>
</feature>
<evidence type="ECO:0000256" key="2">
    <source>
        <dbReference type="ARBA" id="ARBA00023157"/>
    </source>
</evidence>
<dbReference type="PROSITE" id="PS00194">
    <property type="entry name" value="THIOREDOXIN_1"/>
    <property type="match status" value="1"/>
</dbReference>
<organism evidence="5 6">
    <name type="scientific">Cryptococcus depauperatus CBS 7841</name>
    <dbReference type="NCBI Taxonomy" id="1295531"/>
    <lineage>
        <taxon>Eukaryota</taxon>
        <taxon>Fungi</taxon>
        <taxon>Dikarya</taxon>
        <taxon>Basidiomycota</taxon>
        <taxon>Agaricomycotina</taxon>
        <taxon>Tremellomycetes</taxon>
        <taxon>Tremellales</taxon>
        <taxon>Cryptococcaceae</taxon>
        <taxon>Cryptococcus</taxon>
    </lineage>
</organism>
<dbReference type="CDD" id="cd02947">
    <property type="entry name" value="TRX_family"/>
    <property type="match status" value="1"/>
</dbReference>
<evidence type="ECO:0000313" key="6">
    <source>
        <dbReference type="Proteomes" id="UP000094043"/>
    </source>
</evidence>
<dbReference type="PANTHER" id="PTHR46115">
    <property type="entry name" value="THIOREDOXIN-LIKE PROTEIN 1"/>
    <property type="match status" value="1"/>
</dbReference>
<dbReference type="InterPro" id="IPR013766">
    <property type="entry name" value="Thioredoxin_domain"/>
</dbReference>
<dbReference type="PROSITE" id="PS51352">
    <property type="entry name" value="THIOREDOXIN_2"/>
    <property type="match status" value="1"/>
</dbReference>
<gene>
    <name evidence="5" type="ORF">L203_101022</name>
</gene>
<dbReference type="SUPFAM" id="SSF52833">
    <property type="entry name" value="Thioredoxin-like"/>
    <property type="match status" value="1"/>
</dbReference>